<evidence type="ECO:0000256" key="1">
    <source>
        <dbReference type="SAM" id="MobiDB-lite"/>
    </source>
</evidence>
<dbReference type="EMBL" id="JAYXHS010000001">
    <property type="protein sequence ID" value="MEC5385875.1"/>
    <property type="molecule type" value="Genomic_DNA"/>
</dbReference>
<accession>A0ABU6K4C5</accession>
<dbReference type="Gene3D" id="2.40.160.10">
    <property type="entry name" value="Porin"/>
    <property type="match status" value="1"/>
</dbReference>
<dbReference type="RefSeq" id="WP_327598819.1">
    <property type="nucleotide sequence ID" value="NZ_JAYXHS010000001.1"/>
</dbReference>
<dbReference type="Proteomes" id="UP001331561">
    <property type="component" value="Unassembled WGS sequence"/>
</dbReference>
<evidence type="ECO:0000256" key="2">
    <source>
        <dbReference type="SAM" id="SignalP"/>
    </source>
</evidence>
<feature type="chain" id="PRO_5046708832" evidence="2">
    <location>
        <begin position="33"/>
        <end position="407"/>
    </location>
</feature>
<gene>
    <name evidence="4" type="ORF">VVD49_09075</name>
</gene>
<feature type="region of interest" description="Disordered" evidence="1">
    <location>
        <begin position="53"/>
        <end position="74"/>
    </location>
</feature>
<keyword evidence="2" id="KW-0732">Signal</keyword>
<feature type="domain" description="Porin" evidence="3">
    <location>
        <begin position="20"/>
        <end position="368"/>
    </location>
</feature>
<evidence type="ECO:0000259" key="3">
    <source>
        <dbReference type="Pfam" id="PF13609"/>
    </source>
</evidence>
<feature type="compositionally biased region" description="Polar residues" evidence="1">
    <location>
        <begin position="64"/>
        <end position="74"/>
    </location>
</feature>
<evidence type="ECO:0000313" key="5">
    <source>
        <dbReference type="Proteomes" id="UP001331561"/>
    </source>
</evidence>
<dbReference type="SUPFAM" id="SSF56935">
    <property type="entry name" value="Porins"/>
    <property type="match status" value="1"/>
</dbReference>
<proteinExistence type="predicted"/>
<organism evidence="4 5">
    <name type="scientific">Uliginosibacterium silvisoli</name>
    <dbReference type="NCBI Taxonomy" id="3114758"/>
    <lineage>
        <taxon>Bacteria</taxon>
        <taxon>Pseudomonadati</taxon>
        <taxon>Pseudomonadota</taxon>
        <taxon>Betaproteobacteria</taxon>
        <taxon>Rhodocyclales</taxon>
        <taxon>Zoogloeaceae</taxon>
        <taxon>Uliginosibacterium</taxon>
    </lineage>
</organism>
<sequence>MIATTARRNARAGNIKLLAIAIAGLMSGAAFAQTSVTIGGKFDAGYQFKRTSKADTAAGGPNGGSTTETLGDGAASTSRITVGAKETLMPGWEAGVSLDLRFGTIEEGKGFTQDSTKTITGQGGINSNDKKAMYLTTPIGTVQWGVINAGDNFYLAEKPYMVSPKDLEIVKYGIATYRITALTNRVTDIRTPTINMGPVGLLFKGQYAFGDNRKSGDSNISSANSGDALSGGLEYKVGDMVNGGFDYLHRTPSTNGGTVPGVNAVEGFNFWRFYTSVKPLKGLKIAGTYIDQRGYGQNTVNSRRSGWADKVTNAVVSYNLNDKLEIGAEYSIVRDVGEFRNSGHGYMFGGAYFLSKNTYVYAAYQKNDWQSNGSAYGGKYDGTSPGFSGTASKTDSNYTRFGIVKEF</sequence>
<dbReference type="InterPro" id="IPR033900">
    <property type="entry name" value="Gram_neg_porin_domain"/>
</dbReference>
<keyword evidence="5" id="KW-1185">Reference proteome</keyword>
<evidence type="ECO:0000313" key="4">
    <source>
        <dbReference type="EMBL" id="MEC5385875.1"/>
    </source>
</evidence>
<name>A0ABU6K4C5_9RHOO</name>
<comment type="caution">
    <text evidence="4">The sequence shown here is derived from an EMBL/GenBank/DDBJ whole genome shotgun (WGS) entry which is preliminary data.</text>
</comment>
<feature type="signal peptide" evidence="2">
    <location>
        <begin position="1"/>
        <end position="32"/>
    </location>
</feature>
<protein>
    <submittedName>
        <fullName evidence="4">Porin</fullName>
    </submittedName>
</protein>
<dbReference type="InterPro" id="IPR023614">
    <property type="entry name" value="Porin_dom_sf"/>
</dbReference>
<dbReference type="Pfam" id="PF13609">
    <property type="entry name" value="Porin_4"/>
    <property type="match status" value="1"/>
</dbReference>
<reference evidence="4 5" key="1">
    <citation type="submission" date="2024-01" db="EMBL/GenBank/DDBJ databases">
        <title>Uliginosibacterium soil sp. nov.</title>
        <authorList>
            <person name="Lv Y."/>
        </authorList>
    </citation>
    <scope>NUCLEOTIDE SEQUENCE [LARGE SCALE GENOMIC DNA]</scope>
    <source>
        <strain evidence="4 5">H3</strain>
    </source>
</reference>